<evidence type="ECO:0000256" key="1">
    <source>
        <dbReference type="SAM" id="MobiDB-lite"/>
    </source>
</evidence>
<dbReference type="AlphaFoldDB" id="A0A135UCE5"/>
<gene>
    <name evidence="2" type="ORF">CSAL01_13016</name>
</gene>
<organism evidence="2 3">
    <name type="scientific">Colletotrichum salicis</name>
    <dbReference type="NCBI Taxonomy" id="1209931"/>
    <lineage>
        <taxon>Eukaryota</taxon>
        <taxon>Fungi</taxon>
        <taxon>Dikarya</taxon>
        <taxon>Ascomycota</taxon>
        <taxon>Pezizomycotina</taxon>
        <taxon>Sordariomycetes</taxon>
        <taxon>Hypocreomycetidae</taxon>
        <taxon>Glomerellales</taxon>
        <taxon>Glomerellaceae</taxon>
        <taxon>Colletotrichum</taxon>
        <taxon>Colletotrichum acutatum species complex</taxon>
    </lineage>
</organism>
<dbReference type="STRING" id="1209931.A0A135UCE5"/>
<comment type="caution">
    <text evidence="2">The sequence shown here is derived from an EMBL/GenBank/DDBJ whole genome shotgun (WGS) entry which is preliminary data.</text>
</comment>
<feature type="region of interest" description="Disordered" evidence="1">
    <location>
        <begin position="48"/>
        <end position="69"/>
    </location>
</feature>
<evidence type="ECO:0000313" key="2">
    <source>
        <dbReference type="EMBL" id="KXH58059.1"/>
    </source>
</evidence>
<dbReference type="Proteomes" id="UP000070121">
    <property type="component" value="Unassembled WGS sequence"/>
</dbReference>
<accession>A0A135UCE5</accession>
<reference evidence="2 3" key="1">
    <citation type="submission" date="2014-02" db="EMBL/GenBank/DDBJ databases">
        <title>The genome sequence of Colletotrichum salicis CBS 607.94.</title>
        <authorList>
            <person name="Baroncelli R."/>
            <person name="Thon M.R."/>
        </authorList>
    </citation>
    <scope>NUCLEOTIDE SEQUENCE [LARGE SCALE GENOMIC DNA]</scope>
    <source>
        <strain evidence="2 3">CBS 607.94</strain>
    </source>
</reference>
<dbReference type="EMBL" id="JFFI01001584">
    <property type="protein sequence ID" value="KXH58059.1"/>
    <property type="molecule type" value="Genomic_DNA"/>
</dbReference>
<dbReference type="OrthoDB" id="73875at2759"/>
<evidence type="ECO:0000313" key="3">
    <source>
        <dbReference type="Proteomes" id="UP000070121"/>
    </source>
</evidence>
<sequence length="230" mass="25192">MVTELGDESLDVSQAGGLLSVTGLIDPILTVGGIGEVDLDKTNIGNPVSTSEKGVKHRETSVDAGDGGTDIDLSPSYTINYSVGPFNDMDGERRDPQRRLLRWKSPKRVSALIPATSTPSFPTTKGDKVRINEQSRLKSKIFIPEDNVLYVTAGLGGRISMGGVYEVCYENQVLVLVVAVNYGTMTEFTFIHGRVQHPVRAMRVSFWEAPYDKVHEIHVLDLHFAEKTGT</sequence>
<name>A0A135UCE5_9PEZI</name>
<proteinExistence type="predicted"/>
<keyword evidence="3" id="KW-1185">Reference proteome</keyword>
<protein>
    <submittedName>
        <fullName evidence="2">Chitinase</fullName>
    </submittedName>
</protein>